<dbReference type="InterPro" id="IPR036812">
    <property type="entry name" value="NAD(P)_OxRdtase_dom_sf"/>
</dbReference>
<sequence length="107" mass="12007">MRENGIQVGSFKGLAPAFRAPDGPLKEPLARLAKAHKTTEAVILIAWLLQNKVVAVTTTQKPERLEEYANALLTSLTPEELKEISDVGNTYHFRMAWGEHYEDDDRS</sequence>
<accession>A0A9N9LA81</accession>
<keyword evidence="1" id="KW-0560">Oxidoreductase</keyword>
<dbReference type="AlphaFoldDB" id="A0A9N9LA81"/>
<organism evidence="3 4">
    <name type="scientific">Hymenoscyphus fraxineus</name>
    <dbReference type="NCBI Taxonomy" id="746836"/>
    <lineage>
        <taxon>Eukaryota</taxon>
        <taxon>Fungi</taxon>
        <taxon>Dikarya</taxon>
        <taxon>Ascomycota</taxon>
        <taxon>Pezizomycotina</taxon>
        <taxon>Leotiomycetes</taxon>
        <taxon>Helotiales</taxon>
        <taxon>Helotiaceae</taxon>
        <taxon>Hymenoscyphus</taxon>
    </lineage>
</organism>
<dbReference type="Gene3D" id="3.20.20.100">
    <property type="entry name" value="NADP-dependent oxidoreductase domain"/>
    <property type="match status" value="1"/>
</dbReference>
<comment type="caution">
    <text evidence="3">The sequence shown here is derived from an EMBL/GenBank/DDBJ whole genome shotgun (WGS) entry which is preliminary data.</text>
</comment>
<dbReference type="SUPFAM" id="SSF51430">
    <property type="entry name" value="NAD(P)-linked oxidoreductase"/>
    <property type="match status" value="1"/>
</dbReference>
<reference evidence="3" key="1">
    <citation type="submission" date="2021-07" db="EMBL/GenBank/DDBJ databases">
        <authorList>
            <person name="Durling M."/>
        </authorList>
    </citation>
    <scope>NUCLEOTIDE SEQUENCE</scope>
</reference>
<evidence type="ECO:0000313" key="3">
    <source>
        <dbReference type="EMBL" id="CAG8960525.1"/>
    </source>
</evidence>
<keyword evidence="4" id="KW-1185">Reference proteome</keyword>
<dbReference type="Proteomes" id="UP000696280">
    <property type="component" value="Unassembled WGS sequence"/>
</dbReference>
<feature type="domain" description="NADP-dependent oxidoreductase" evidence="2">
    <location>
        <begin position="27"/>
        <end position="87"/>
    </location>
</feature>
<dbReference type="EMBL" id="CAJVRL010000099">
    <property type="protein sequence ID" value="CAG8960525.1"/>
    <property type="molecule type" value="Genomic_DNA"/>
</dbReference>
<proteinExistence type="predicted"/>
<dbReference type="GO" id="GO:0016491">
    <property type="term" value="F:oxidoreductase activity"/>
    <property type="evidence" value="ECO:0007669"/>
    <property type="project" value="UniProtKB-KW"/>
</dbReference>
<evidence type="ECO:0000313" key="4">
    <source>
        <dbReference type="Proteomes" id="UP000696280"/>
    </source>
</evidence>
<protein>
    <recommendedName>
        <fullName evidence="2">NADP-dependent oxidoreductase domain-containing protein</fullName>
    </recommendedName>
</protein>
<evidence type="ECO:0000256" key="1">
    <source>
        <dbReference type="ARBA" id="ARBA00023002"/>
    </source>
</evidence>
<dbReference type="InterPro" id="IPR023210">
    <property type="entry name" value="NADP_OxRdtase_dom"/>
</dbReference>
<name>A0A9N9LA81_9HELO</name>
<gene>
    <name evidence="3" type="ORF">HYFRA_00008245</name>
</gene>
<dbReference type="Pfam" id="PF00248">
    <property type="entry name" value="Aldo_ket_red"/>
    <property type="match status" value="1"/>
</dbReference>
<dbReference type="OrthoDB" id="3530315at2759"/>
<evidence type="ECO:0000259" key="2">
    <source>
        <dbReference type="Pfam" id="PF00248"/>
    </source>
</evidence>